<name>A0A4Q7LPI6_9BURK</name>
<dbReference type="Pfam" id="PF02738">
    <property type="entry name" value="MoCoBD_1"/>
    <property type="match status" value="1"/>
</dbReference>
<dbReference type="InterPro" id="IPR052516">
    <property type="entry name" value="N-heterocyclic_Hydroxylase"/>
</dbReference>
<dbReference type="Gene3D" id="3.30.365.10">
    <property type="entry name" value="Aldehyde oxidase/xanthine dehydrogenase, molybdopterin binding domain"/>
    <property type="match status" value="4"/>
</dbReference>
<dbReference type="RefSeq" id="WP_130481075.1">
    <property type="nucleotide sequence ID" value="NZ_SGWV01000008.1"/>
</dbReference>
<proteinExistence type="predicted"/>
<evidence type="ECO:0000313" key="4">
    <source>
        <dbReference type="Proteomes" id="UP000293433"/>
    </source>
</evidence>
<feature type="domain" description="Aldehyde oxidase/xanthine dehydrogenase a/b hammerhead" evidence="2">
    <location>
        <begin position="232"/>
        <end position="310"/>
    </location>
</feature>
<dbReference type="AlphaFoldDB" id="A0A4Q7LPI6"/>
<dbReference type="InterPro" id="IPR000674">
    <property type="entry name" value="Ald_Oxase/Xan_DH_a/b"/>
</dbReference>
<dbReference type="InterPro" id="IPR012368">
    <property type="entry name" value="OxRdtase_Mopterin-bd_su_IorB"/>
</dbReference>
<comment type="caution">
    <text evidence="3">The sequence shown here is derived from an EMBL/GenBank/DDBJ whole genome shotgun (WGS) entry which is preliminary data.</text>
</comment>
<dbReference type="Gene3D" id="3.90.1170.50">
    <property type="entry name" value="Aldehyde oxidase/xanthine dehydrogenase, a/b hammerhead"/>
    <property type="match status" value="1"/>
</dbReference>
<dbReference type="PANTHER" id="PTHR47495">
    <property type="entry name" value="ALDEHYDE DEHYDROGENASE"/>
    <property type="match status" value="1"/>
</dbReference>
<feature type="compositionally biased region" description="Basic and acidic residues" evidence="1">
    <location>
        <begin position="1"/>
        <end position="13"/>
    </location>
</feature>
<evidence type="ECO:0000256" key="1">
    <source>
        <dbReference type="SAM" id="MobiDB-lite"/>
    </source>
</evidence>
<dbReference type="InterPro" id="IPR006311">
    <property type="entry name" value="TAT_signal"/>
</dbReference>
<dbReference type="SMART" id="SM01008">
    <property type="entry name" value="Ald_Xan_dh_C"/>
    <property type="match status" value="1"/>
</dbReference>
<dbReference type="PANTHER" id="PTHR47495:SF2">
    <property type="entry name" value="ALDEHYDE DEHYDROGENASE"/>
    <property type="match status" value="1"/>
</dbReference>
<dbReference type="EMBL" id="SGWV01000008">
    <property type="protein sequence ID" value="RZS56625.1"/>
    <property type="molecule type" value="Genomic_DNA"/>
</dbReference>
<protein>
    <submittedName>
        <fullName evidence="3">Isoquinoline 1-oxidoreductase beta subunit</fullName>
    </submittedName>
</protein>
<dbReference type="OrthoDB" id="9767994at2"/>
<dbReference type="PIRSF" id="PIRSF036389">
    <property type="entry name" value="IOR_B"/>
    <property type="match status" value="1"/>
</dbReference>
<organism evidence="3 4">
    <name type="scientific">Sphaerotilus mobilis</name>
    <dbReference type="NCBI Taxonomy" id="47994"/>
    <lineage>
        <taxon>Bacteria</taxon>
        <taxon>Pseudomonadati</taxon>
        <taxon>Pseudomonadota</taxon>
        <taxon>Betaproteobacteria</taxon>
        <taxon>Burkholderiales</taxon>
        <taxon>Sphaerotilaceae</taxon>
        <taxon>Sphaerotilus</taxon>
    </lineage>
</organism>
<evidence type="ECO:0000313" key="3">
    <source>
        <dbReference type="EMBL" id="RZS56625.1"/>
    </source>
</evidence>
<gene>
    <name evidence="3" type="ORF">EV685_1174</name>
</gene>
<dbReference type="InterPro" id="IPR046867">
    <property type="entry name" value="AldOxase/xan_DH_MoCoBD2"/>
</dbReference>
<feature type="region of interest" description="Disordered" evidence="1">
    <location>
        <begin position="1"/>
        <end position="23"/>
    </location>
</feature>
<dbReference type="Proteomes" id="UP000293433">
    <property type="component" value="Unassembled WGS sequence"/>
</dbReference>
<dbReference type="InterPro" id="IPR008274">
    <property type="entry name" value="AldOxase/xan_DH_MoCoBD1"/>
</dbReference>
<dbReference type="PROSITE" id="PS51318">
    <property type="entry name" value="TAT"/>
    <property type="match status" value="1"/>
</dbReference>
<accession>A0A4Q7LPI6</accession>
<dbReference type="GO" id="GO:0016491">
    <property type="term" value="F:oxidoreductase activity"/>
    <property type="evidence" value="ECO:0007669"/>
    <property type="project" value="InterPro"/>
</dbReference>
<dbReference type="SUPFAM" id="SSF56003">
    <property type="entry name" value="Molybdenum cofactor-binding domain"/>
    <property type="match status" value="2"/>
</dbReference>
<dbReference type="Pfam" id="PF20256">
    <property type="entry name" value="MoCoBD_2"/>
    <property type="match status" value="2"/>
</dbReference>
<sequence length="741" mass="77752">MTHIHHPQDKSDAAHTAVTADTKAAQHAGQPLLERRAFLGTSGALVLGFALPSGALAAGRQASMTEGHVLNAWVRIGSDDTVTVICGSAEMGQGVLTAIPMLLAEELDADWARVKVEQAPADPAYNNPMFGMQATGGSTTVRGHWEPLRKAGAAARAMLIAAAAERWKVDAAQCRTAAGVVTGPGNRRARYGALAEAAARQPVPANVVLKDSKDFKILGQPKRRLDTPNKLNGSAKYGIDAQVPGMLVAVMARAPMPGAKVRTLDDSAAKAVPGVRQVISIPHGVAVLADGYWTARKGRDALKIDWDQGATAELTTAKVEQMLGDAAKAGAPSVAKAAGDLAAGRSGATKQLEADYSAPYLAHACMEPMNCTAWVKGDEVEIWAGTQSQGPAQGILGSVAQVAPAKVKVHTMMLGGGFGRRFAPDFAIDATLLSKLSGKPVKLIYTREDDMAAGFYRPAAAARFTGALDAAGKLLALSADVASPSIMGGSGFMKIPENGVDHFAVEGIADMPYDIPNLRLAYSRQEPGPQVWFWRSVGHSQNIFFMEGFIDELAQAAGRDPYEFRRELLGSQPRYKGVLEAAAKAAGWGKPLPAGVFRGIAVGQSFGSYVAEVAEVSVAADGTPKVHRVVAAVDCGQVVNPAIVQRQIEGSIVYGLSAALYGKLEIEAGRVKTSNFHDYPMLRMNEMPKVEVHILASSEKPGGIGEPGTPPVAPAVVNAIAAATGKRLRSLPIDAGKLRRA</sequence>
<reference evidence="3 4" key="1">
    <citation type="submission" date="2019-02" db="EMBL/GenBank/DDBJ databases">
        <title>Genomic Encyclopedia of Type Strains, Phase IV (KMG-IV): sequencing the most valuable type-strain genomes for metagenomic binning, comparative biology and taxonomic classification.</title>
        <authorList>
            <person name="Goeker M."/>
        </authorList>
    </citation>
    <scope>NUCLEOTIDE SEQUENCE [LARGE SCALE GENOMIC DNA]</scope>
    <source>
        <strain evidence="3 4">DSM 10617</strain>
    </source>
</reference>
<dbReference type="InterPro" id="IPR037165">
    <property type="entry name" value="AldOxase/xan_DH_Mopterin-bd_sf"/>
</dbReference>
<evidence type="ECO:0000259" key="2">
    <source>
        <dbReference type="SMART" id="SM01008"/>
    </source>
</evidence>
<keyword evidence="4" id="KW-1185">Reference proteome</keyword>